<comment type="caution">
    <text evidence="1">The sequence shown here is derived from an EMBL/GenBank/DDBJ whole genome shotgun (WGS) entry which is preliminary data.</text>
</comment>
<name>A0A3S5ACG7_9PLAT</name>
<proteinExistence type="predicted"/>
<sequence length="83" mass="9360">MKVVYPTLNSINCPLYVAWSKRMRRHERLTPAVGRAPTNAPLGGRYPKGDQLAGQFTPSAHNLVFPIVPFFRRLNLLSPPFRG</sequence>
<dbReference type="AlphaFoldDB" id="A0A3S5ACG7"/>
<organism evidence="1 2">
    <name type="scientific">Protopolystoma xenopodis</name>
    <dbReference type="NCBI Taxonomy" id="117903"/>
    <lineage>
        <taxon>Eukaryota</taxon>
        <taxon>Metazoa</taxon>
        <taxon>Spiralia</taxon>
        <taxon>Lophotrochozoa</taxon>
        <taxon>Platyhelminthes</taxon>
        <taxon>Monogenea</taxon>
        <taxon>Polyopisthocotylea</taxon>
        <taxon>Polystomatidea</taxon>
        <taxon>Polystomatidae</taxon>
        <taxon>Protopolystoma</taxon>
    </lineage>
</organism>
<gene>
    <name evidence="1" type="ORF">PXEA_LOCUS10665</name>
</gene>
<accession>A0A3S5ACG7</accession>
<reference evidence="1" key="1">
    <citation type="submission" date="2018-11" db="EMBL/GenBank/DDBJ databases">
        <authorList>
            <consortium name="Pathogen Informatics"/>
        </authorList>
    </citation>
    <scope>NUCLEOTIDE SEQUENCE</scope>
</reference>
<protein>
    <submittedName>
        <fullName evidence="1">Uncharacterized protein</fullName>
    </submittedName>
</protein>
<dbReference type="EMBL" id="CAAALY010031658">
    <property type="protein sequence ID" value="VEL17225.1"/>
    <property type="molecule type" value="Genomic_DNA"/>
</dbReference>
<evidence type="ECO:0000313" key="2">
    <source>
        <dbReference type="Proteomes" id="UP000784294"/>
    </source>
</evidence>
<keyword evidence="2" id="KW-1185">Reference proteome</keyword>
<evidence type="ECO:0000313" key="1">
    <source>
        <dbReference type="EMBL" id="VEL17225.1"/>
    </source>
</evidence>
<dbReference type="Proteomes" id="UP000784294">
    <property type="component" value="Unassembled WGS sequence"/>
</dbReference>